<proteinExistence type="predicted"/>
<keyword evidence="2" id="KW-1185">Reference proteome</keyword>
<name>A0ABR2MR08_9ASPA</name>
<accession>A0ABR2MR08</accession>
<dbReference type="InterPro" id="IPR052796">
    <property type="entry name" value="Nod_factor_sulfotransferase"/>
</dbReference>
<evidence type="ECO:0000313" key="2">
    <source>
        <dbReference type="Proteomes" id="UP001412067"/>
    </source>
</evidence>
<dbReference type="PANTHER" id="PTHR32175">
    <property type="entry name" value="PROTEIN, PUTATIVE, EXPRESSED-RELATED"/>
    <property type="match status" value="1"/>
</dbReference>
<dbReference type="Proteomes" id="UP001412067">
    <property type="component" value="Unassembled WGS sequence"/>
</dbReference>
<sequence length="266" mass="29909">MAYSSACCGSVLYPRLLRDLLLAAGLLLHPLVASPAVRRAFAATFLACLVYACLPASPLLLRCSCLPAGFNSRCGLALLYRLKGQPCLPVTLYAIVSVQRSGSKWFEALLNNHDNIRSHGEIFYNVDRKCNMTVIKAVLDRVYSLKWNVSTFRRKKKNCMAAVGFKWMLNQENENFNNLMRPNWALGCSQGHLTQDPYPAPADRIMPRGPYSPTLLLRPAWLLTRPSCAASRRVVEARDRSLHLLDKVRFRGRLITNSTVNLVEQE</sequence>
<evidence type="ECO:0000313" key="1">
    <source>
        <dbReference type="EMBL" id="KAK8966632.1"/>
    </source>
</evidence>
<dbReference type="EMBL" id="JBBWWR010000005">
    <property type="protein sequence ID" value="KAK8966632.1"/>
    <property type="molecule type" value="Genomic_DNA"/>
</dbReference>
<dbReference type="InterPro" id="IPR027417">
    <property type="entry name" value="P-loop_NTPase"/>
</dbReference>
<dbReference type="PANTHER" id="PTHR32175:SF26">
    <property type="entry name" value="PROTEIN, PUTATIVE, EXPRESSED-RELATED"/>
    <property type="match status" value="1"/>
</dbReference>
<comment type="caution">
    <text evidence="1">The sequence shown here is derived from an EMBL/GenBank/DDBJ whole genome shotgun (WGS) entry which is preliminary data.</text>
</comment>
<organism evidence="1 2">
    <name type="scientific">Platanthera guangdongensis</name>
    <dbReference type="NCBI Taxonomy" id="2320717"/>
    <lineage>
        <taxon>Eukaryota</taxon>
        <taxon>Viridiplantae</taxon>
        <taxon>Streptophyta</taxon>
        <taxon>Embryophyta</taxon>
        <taxon>Tracheophyta</taxon>
        <taxon>Spermatophyta</taxon>
        <taxon>Magnoliopsida</taxon>
        <taxon>Liliopsida</taxon>
        <taxon>Asparagales</taxon>
        <taxon>Orchidaceae</taxon>
        <taxon>Orchidoideae</taxon>
        <taxon>Orchideae</taxon>
        <taxon>Orchidinae</taxon>
        <taxon>Platanthera</taxon>
    </lineage>
</organism>
<dbReference type="Gene3D" id="3.40.50.300">
    <property type="entry name" value="P-loop containing nucleotide triphosphate hydrolases"/>
    <property type="match status" value="1"/>
</dbReference>
<protein>
    <recommendedName>
        <fullName evidence="3">Sulfotransferase</fullName>
    </recommendedName>
</protein>
<gene>
    <name evidence="1" type="ORF">KSP40_PGU014314</name>
</gene>
<reference evidence="1 2" key="1">
    <citation type="journal article" date="2022" name="Nat. Plants">
        <title>Genomes of leafy and leafless Platanthera orchids illuminate the evolution of mycoheterotrophy.</title>
        <authorList>
            <person name="Li M.H."/>
            <person name="Liu K.W."/>
            <person name="Li Z."/>
            <person name="Lu H.C."/>
            <person name="Ye Q.L."/>
            <person name="Zhang D."/>
            <person name="Wang J.Y."/>
            <person name="Li Y.F."/>
            <person name="Zhong Z.M."/>
            <person name="Liu X."/>
            <person name="Yu X."/>
            <person name="Liu D.K."/>
            <person name="Tu X.D."/>
            <person name="Liu B."/>
            <person name="Hao Y."/>
            <person name="Liao X.Y."/>
            <person name="Jiang Y.T."/>
            <person name="Sun W.H."/>
            <person name="Chen J."/>
            <person name="Chen Y.Q."/>
            <person name="Ai Y."/>
            <person name="Zhai J.W."/>
            <person name="Wu S.S."/>
            <person name="Zhou Z."/>
            <person name="Hsiao Y.Y."/>
            <person name="Wu W.L."/>
            <person name="Chen Y.Y."/>
            <person name="Lin Y.F."/>
            <person name="Hsu J.L."/>
            <person name="Li C.Y."/>
            <person name="Wang Z.W."/>
            <person name="Zhao X."/>
            <person name="Zhong W.Y."/>
            <person name="Ma X.K."/>
            <person name="Ma L."/>
            <person name="Huang J."/>
            <person name="Chen G.Z."/>
            <person name="Huang M.Z."/>
            <person name="Huang L."/>
            <person name="Peng D.H."/>
            <person name="Luo Y.B."/>
            <person name="Zou S.Q."/>
            <person name="Chen S.P."/>
            <person name="Lan S."/>
            <person name="Tsai W.C."/>
            <person name="Van de Peer Y."/>
            <person name="Liu Z.J."/>
        </authorList>
    </citation>
    <scope>NUCLEOTIDE SEQUENCE [LARGE SCALE GENOMIC DNA]</scope>
    <source>
        <strain evidence="1">Lor288</strain>
    </source>
</reference>
<evidence type="ECO:0008006" key="3">
    <source>
        <dbReference type="Google" id="ProtNLM"/>
    </source>
</evidence>